<evidence type="ECO:0008006" key="4">
    <source>
        <dbReference type="Google" id="ProtNLM"/>
    </source>
</evidence>
<proteinExistence type="predicted"/>
<gene>
    <name evidence="2" type="ORF">Pa4123_76710</name>
</gene>
<dbReference type="Proteomes" id="UP001144280">
    <property type="component" value="Unassembled WGS sequence"/>
</dbReference>
<keyword evidence="3" id="KW-1185">Reference proteome</keyword>
<accession>A0ABQ5R754</accession>
<reference evidence="2" key="1">
    <citation type="submission" date="2022-12" db="EMBL/GenBank/DDBJ databases">
        <title>New Phytohabitans aurantiacus sp. RD004123 nov., an actinomycete isolated from soil.</title>
        <authorList>
            <person name="Triningsih D.W."/>
            <person name="Harunari E."/>
            <person name="Igarashi Y."/>
        </authorList>
    </citation>
    <scope>NUCLEOTIDE SEQUENCE</scope>
    <source>
        <strain evidence="2">RD004123</strain>
    </source>
</reference>
<feature type="signal peptide" evidence="1">
    <location>
        <begin position="1"/>
        <end position="31"/>
    </location>
</feature>
<evidence type="ECO:0000256" key="1">
    <source>
        <dbReference type="SAM" id="SignalP"/>
    </source>
</evidence>
<sequence>MSLIPARRRWRLTSLALLALLSTLFVAPRFAAAAAACPTDGIPFTSTLSNGAVQIGQLDPATGATATACGVVRWTPELTLEGVIPKENLAFEPLSVPVGLLSVEVEIVPVTDFSGPVTFGADGIHIALSGQVVATADLLLSKCSIGPFRSALTTDRSGALTGAPFGGTDMTNLNGKLVGNEDPVPAAQHTWKCPLLVAALFNSITGLPSPAGESSLTFDANLKLTPAAAAALRTV</sequence>
<comment type="caution">
    <text evidence="2">The sequence shown here is derived from an EMBL/GenBank/DDBJ whole genome shotgun (WGS) entry which is preliminary data.</text>
</comment>
<feature type="chain" id="PRO_5047322136" description="Cholesterol esterase" evidence="1">
    <location>
        <begin position="32"/>
        <end position="235"/>
    </location>
</feature>
<protein>
    <recommendedName>
        <fullName evidence="4">Cholesterol esterase</fullName>
    </recommendedName>
</protein>
<dbReference type="EMBL" id="BSDI01000060">
    <property type="protein sequence ID" value="GLI02393.1"/>
    <property type="molecule type" value="Genomic_DNA"/>
</dbReference>
<name>A0ABQ5R754_9ACTN</name>
<organism evidence="2 3">
    <name type="scientific">Phytohabitans aurantiacus</name>
    <dbReference type="NCBI Taxonomy" id="3016789"/>
    <lineage>
        <taxon>Bacteria</taxon>
        <taxon>Bacillati</taxon>
        <taxon>Actinomycetota</taxon>
        <taxon>Actinomycetes</taxon>
        <taxon>Micromonosporales</taxon>
        <taxon>Micromonosporaceae</taxon>
    </lineage>
</organism>
<evidence type="ECO:0000313" key="3">
    <source>
        <dbReference type="Proteomes" id="UP001144280"/>
    </source>
</evidence>
<evidence type="ECO:0000313" key="2">
    <source>
        <dbReference type="EMBL" id="GLI02393.1"/>
    </source>
</evidence>
<keyword evidence="1" id="KW-0732">Signal</keyword>
<dbReference type="RefSeq" id="WP_281903887.1">
    <property type="nucleotide sequence ID" value="NZ_BSDI01000060.1"/>
</dbReference>